<dbReference type="AlphaFoldDB" id="A0AAE1SYR8"/>
<evidence type="ECO:0000313" key="2">
    <source>
        <dbReference type="Proteomes" id="UP001291623"/>
    </source>
</evidence>
<evidence type="ECO:0000313" key="1">
    <source>
        <dbReference type="EMBL" id="KAK4378185.1"/>
    </source>
</evidence>
<reference evidence="1" key="1">
    <citation type="submission" date="2023-12" db="EMBL/GenBank/DDBJ databases">
        <title>Genome assembly of Anisodus tanguticus.</title>
        <authorList>
            <person name="Wang Y.-J."/>
        </authorList>
    </citation>
    <scope>NUCLEOTIDE SEQUENCE</scope>
    <source>
        <strain evidence="1">KB-2021</strain>
        <tissue evidence="1">Leaf</tissue>
    </source>
</reference>
<dbReference type="InterPro" id="IPR055326">
    <property type="entry name" value="MINIYO"/>
</dbReference>
<gene>
    <name evidence="1" type="ORF">RND71_000047</name>
</gene>
<dbReference type="PANTHER" id="PTHR47605">
    <property type="entry name" value="TRANSCRIPTIONAL ELONGATION REGULATOR MINIYO"/>
    <property type="match status" value="1"/>
</dbReference>
<dbReference type="EMBL" id="JAVYJV010000001">
    <property type="protein sequence ID" value="KAK4378185.1"/>
    <property type="molecule type" value="Genomic_DNA"/>
</dbReference>
<dbReference type="Proteomes" id="UP001291623">
    <property type="component" value="Unassembled WGS sequence"/>
</dbReference>
<proteinExistence type="predicted"/>
<organism evidence="1 2">
    <name type="scientific">Anisodus tanguticus</name>
    <dbReference type="NCBI Taxonomy" id="243964"/>
    <lineage>
        <taxon>Eukaryota</taxon>
        <taxon>Viridiplantae</taxon>
        <taxon>Streptophyta</taxon>
        <taxon>Embryophyta</taxon>
        <taxon>Tracheophyta</taxon>
        <taxon>Spermatophyta</taxon>
        <taxon>Magnoliopsida</taxon>
        <taxon>eudicotyledons</taxon>
        <taxon>Gunneridae</taxon>
        <taxon>Pentapetalae</taxon>
        <taxon>asterids</taxon>
        <taxon>lamiids</taxon>
        <taxon>Solanales</taxon>
        <taxon>Solanaceae</taxon>
        <taxon>Solanoideae</taxon>
        <taxon>Hyoscyameae</taxon>
        <taxon>Anisodus</taxon>
    </lineage>
</organism>
<dbReference type="PANTHER" id="PTHR47605:SF2">
    <property type="entry name" value="TRANSCRIPTIONAL ELONGATION REGULATOR MINIYO"/>
    <property type="match status" value="1"/>
</dbReference>
<name>A0AAE1SYR8_9SOLA</name>
<sequence>MGACLLLGPMDSFAVDKLLDFLFQVPTLKYIDFSICQFLNVNQGFQEEDYLLLSDVLASHFKKKWLSAKRKCKSAAGDEQQVFHKNSKKRSVLLDTIPEEISESIPPAKSLKFVMISLDFLKVAKGGLFFLLGIELMSTFLPAELHTPVRNVPIVWKLHALSVALLSGMGIFEEDNSRDLYKALQDVYGQLDREVVPFHTDDDERILEAYCKSWVSGALDKAARRGSASFCHHLFSRLALGTCFLSEAT</sequence>
<protein>
    <submittedName>
        <fullName evidence="1">Uncharacterized protein</fullName>
    </submittedName>
</protein>
<keyword evidence="2" id="KW-1185">Reference proteome</keyword>
<comment type="caution">
    <text evidence="1">The sequence shown here is derived from an EMBL/GenBank/DDBJ whole genome shotgun (WGS) entry which is preliminary data.</text>
</comment>
<accession>A0AAE1SYR8</accession>